<dbReference type="Pfam" id="PF14541">
    <property type="entry name" value="TAXi_C"/>
    <property type="match status" value="1"/>
</dbReference>
<dbReference type="PROSITE" id="PS00141">
    <property type="entry name" value="ASP_PROTEASE"/>
    <property type="match status" value="1"/>
</dbReference>
<dbReference type="GO" id="GO:0004190">
    <property type="term" value="F:aspartic-type endopeptidase activity"/>
    <property type="evidence" value="ECO:0007669"/>
    <property type="project" value="InterPro"/>
</dbReference>
<evidence type="ECO:0000313" key="5">
    <source>
        <dbReference type="Proteomes" id="UP001153555"/>
    </source>
</evidence>
<dbReference type="GO" id="GO:0006508">
    <property type="term" value="P:proteolysis"/>
    <property type="evidence" value="ECO:0007669"/>
    <property type="project" value="UniProtKB-KW"/>
</dbReference>
<feature type="chain" id="PRO_5040188851" evidence="2">
    <location>
        <begin position="19"/>
        <end position="298"/>
    </location>
</feature>
<keyword evidence="4" id="KW-0378">Hydrolase</keyword>
<dbReference type="InterPro" id="IPR001461">
    <property type="entry name" value="Aspartic_peptidase_A1"/>
</dbReference>
<evidence type="ECO:0000259" key="3">
    <source>
        <dbReference type="PROSITE" id="PS51767"/>
    </source>
</evidence>
<proteinExistence type="inferred from homology"/>
<keyword evidence="4" id="KW-0645">Protease</keyword>
<reference evidence="4" key="1">
    <citation type="submission" date="2019-12" db="EMBL/GenBank/DDBJ databases">
        <authorList>
            <person name="Scholes J."/>
        </authorList>
    </citation>
    <scope>NUCLEOTIDE SEQUENCE</scope>
</reference>
<comment type="similarity">
    <text evidence="1">Belongs to the peptidase A1 family.</text>
</comment>
<dbReference type="AlphaFoldDB" id="A0A9N7R527"/>
<dbReference type="InterPro" id="IPR032861">
    <property type="entry name" value="TAXi_N"/>
</dbReference>
<feature type="signal peptide" evidence="2">
    <location>
        <begin position="1"/>
        <end position="18"/>
    </location>
</feature>
<dbReference type="InterPro" id="IPR021109">
    <property type="entry name" value="Peptidase_aspartic_dom_sf"/>
</dbReference>
<protein>
    <submittedName>
        <fullName evidence="4">Eukaryotic aspartyl protease family protein</fullName>
    </submittedName>
</protein>
<dbReference type="Pfam" id="PF14543">
    <property type="entry name" value="TAXi_N"/>
    <property type="match status" value="1"/>
</dbReference>
<name>A0A9N7R527_STRHE</name>
<dbReference type="EMBL" id="CACSLK010012531">
    <property type="protein sequence ID" value="CAA0815466.1"/>
    <property type="molecule type" value="Genomic_DNA"/>
</dbReference>
<dbReference type="InterPro" id="IPR032799">
    <property type="entry name" value="TAXi_C"/>
</dbReference>
<evidence type="ECO:0000313" key="4">
    <source>
        <dbReference type="EMBL" id="CAA0815466.1"/>
    </source>
</evidence>
<sequence length="298" mass="31360">MTLLCFLLFSLLLAGTSSTRVTLAEAKRPPPKLPLYHVSQLQPGHGQSFLDSLSLDETRVNFLNSRLTSANNLTSTGPKSVRVPLNPGQSLGVANYYTRIGLGTPPTTHLVVVDTGSSFSWIQCQPSNPAYKFTPLVSDQRDPTLYFVKLSGVSVGGRPLGLLASDFGVPTIIDSGTTISRLAGPVYAALRAELVRVISMRFKSAGSFSILDACFVGGSEEIGRVVPAVVLVFGGGATMNLAAHNVLIEVVKGTTCLSLAGNSGLRDLAIIGNQQQQGFDIGYDVGSSRIGFAAGGCR</sequence>
<evidence type="ECO:0000256" key="1">
    <source>
        <dbReference type="ARBA" id="ARBA00007447"/>
    </source>
</evidence>
<evidence type="ECO:0000256" key="2">
    <source>
        <dbReference type="SAM" id="SignalP"/>
    </source>
</evidence>
<comment type="caution">
    <text evidence="4">The sequence shown here is derived from an EMBL/GenBank/DDBJ whole genome shotgun (WGS) entry which is preliminary data.</text>
</comment>
<accession>A0A9N7R527</accession>
<gene>
    <name evidence="4" type="ORF">SHERM_15485</name>
</gene>
<dbReference type="Proteomes" id="UP001153555">
    <property type="component" value="Unassembled WGS sequence"/>
</dbReference>
<dbReference type="PANTHER" id="PTHR13683:SF809">
    <property type="entry name" value="PEPTIDASE A1 DOMAIN-CONTAINING PROTEIN"/>
    <property type="match status" value="1"/>
</dbReference>
<keyword evidence="2" id="KW-0732">Signal</keyword>
<organism evidence="4 5">
    <name type="scientific">Striga hermonthica</name>
    <name type="common">Purple witchweed</name>
    <name type="synonym">Buchnera hermonthica</name>
    <dbReference type="NCBI Taxonomy" id="68872"/>
    <lineage>
        <taxon>Eukaryota</taxon>
        <taxon>Viridiplantae</taxon>
        <taxon>Streptophyta</taxon>
        <taxon>Embryophyta</taxon>
        <taxon>Tracheophyta</taxon>
        <taxon>Spermatophyta</taxon>
        <taxon>Magnoliopsida</taxon>
        <taxon>eudicotyledons</taxon>
        <taxon>Gunneridae</taxon>
        <taxon>Pentapetalae</taxon>
        <taxon>asterids</taxon>
        <taxon>lamiids</taxon>
        <taxon>Lamiales</taxon>
        <taxon>Orobanchaceae</taxon>
        <taxon>Buchnereae</taxon>
        <taxon>Striga</taxon>
    </lineage>
</organism>
<dbReference type="InterPro" id="IPR033121">
    <property type="entry name" value="PEPTIDASE_A1"/>
</dbReference>
<keyword evidence="5" id="KW-1185">Reference proteome</keyword>
<dbReference type="SUPFAM" id="SSF50630">
    <property type="entry name" value="Acid proteases"/>
    <property type="match status" value="2"/>
</dbReference>
<dbReference type="PROSITE" id="PS51767">
    <property type="entry name" value="PEPTIDASE_A1"/>
    <property type="match status" value="1"/>
</dbReference>
<dbReference type="OrthoDB" id="2747330at2759"/>
<dbReference type="InterPro" id="IPR001969">
    <property type="entry name" value="Aspartic_peptidase_AS"/>
</dbReference>
<feature type="domain" description="Peptidase A1" evidence="3">
    <location>
        <begin position="1"/>
        <end position="293"/>
    </location>
</feature>
<dbReference type="Gene3D" id="2.40.70.10">
    <property type="entry name" value="Acid Proteases"/>
    <property type="match status" value="2"/>
</dbReference>
<dbReference type="PANTHER" id="PTHR13683">
    <property type="entry name" value="ASPARTYL PROTEASES"/>
    <property type="match status" value="1"/>
</dbReference>